<dbReference type="Proteomes" id="UP000228535">
    <property type="component" value="Unassembled WGS sequence"/>
</dbReference>
<reference evidence="1 2" key="1">
    <citation type="submission" date="2017-11" db="EMBL/GenBank/DDBJ databases">
        <title>Genomic Encyclopedia of Archaeal and Bacterial Type Strains, Phase II (KMG-II): From Individual Species to Whole Genera.</title>
        <authorList>
            <person name="Goeker M."/>
        </authorList>
    </citation>
    <scope>NUCLEOTIDE SEQUENCE [LARGE SCALE GENOMIC DNA]</scope>
    <source>
        <strain evidence="1 2">DSM 11115</strain>
    </source>
</reference>
<gene>
    <name evidence="1" type="ORF">CLV45_2769</name>
</gene>
<dbReference type="RefSeq" id="WP_157807486.1">
    <property type="nucleotide sequence ID" value="NZ_PGFA01000002.1"/>
</dbReference>
<comment type="caution">
    <text evidence="1">The sequence shown here is derived from an EMBL/GenBank/DDBJ whole genome shotgun (WGS) entry which is preliminary data.</text>
</comment>
<dbReference type="EMBL" id="PGFA01000002">
    <property type="protein sequence ID" value="PJJ54432.1"/>
    <property type="molecule type" value="Genomic_DNA"/>
</dbReference>
<evidence type="ECO:0008006" key="3">
    <source>
        <dbReference type="Google" id="ProtNLM"/>
    </source>
</evidence>
<dbReference type="AlphaFoldDB" id="A0A2M9B905"/>
<evidence type="ECO:0000313" key="1">
    <source>
        <dbReference type="EMBL" id="PJJ54432.1"/>
    </source>
</evidence>
<proteinExistence type="predicted"/>
<accession>A0A2M9B905</accession>
<organism evidence="1 2">
    <name type="scientific">Hymenobacter chitinivorans DSM 11115</name>
    <dbReference type="NCBI Taxonomy" id="1121954"/>
    <lineage>
        <taxon>Bacteria</taxon>
        <taxon>Pseudomonadati</taxon>
        <taxon>Bacteroidota</taxon>
        <taxon>Cytophagia</taxon>
        <taxon>Cytophagales</taxon>
        <taxon>Hymenobacteraceae</taxon>
        <taxon>Hymenobacter</taxon>
    </lineage>
</organism>
<name>A0A2M9B905_9BACT</name>
<protein>
    <recommendedName>
        <fullName evidence="3">SpoIIAA-like protein</fullName>
    </recommendedName>
</protein>
<evidence type="ECO:0000313" key="2">
    <source>
        <dbReference type="Proteomes" id="UP000228535"/>
    </source>
</evidence>
<keyword evidence="2" id="KW-1185">Reference proteome</keyword>
<dbReference type="OrthoDB" id="893408at2"/>
<sequence>MPLRILHELPFLAICYDPRHHWLLAEWHGSISLARAREGGEAVLACVRTAGSSKLLNDNRLVTDMWLEKPDWQQISLFPHLYAAGLRYIAWVYSPNLYGRFSVDHALDLVTHPVARTFEDLDLAQQWLQHQ</sequence>